<keyword evidence="3" id="KW-0472">Membrane</keyword>
<feature type="region of interest" description="Disordered" evidence="2">
    <location>
        <begin position="1"/>
        <end position="80"/>
    </location>
</feature>
<gene>
    <name evidence="5" type="ORF">METBIDRAFT_75647</name>
</gene>
<dbReference type="GO" id="GO:0005739">
    <property type="term" value="C:mitochondrion"/>
    <property type="evidence" value="ECO:0007669"/>
    <property type="project" value="UniProtKB-ARBA"/>
</dbReference>
<feature type="region of interest" description="Disordered" evidence="2">
    <location>
        <begin position="110"/>
        <end position="133"/>
    </location>
</feature>
<name>A0A1A0GZ11_9ASCO</name>
<evidence type="ECO:0000259" key="4">
    <source>
        <dbReference type="Pfam" id="PF02582"/>
    </source>
</evidence>
<dbReference type="AlphaFoldDB" id="A0A1A0GZ11"/>
<dbReference type="InterPro" id="IPR003734">
    <property type="entry name" value="DUF155"/>
</dbReference>
<evidence type="ECO:0000313" key="5">
    <source>
        <dbReference type="EMBL" id="OBA16991.1"/>
    </source>
</evidence>
<evidence type="ECO:0000256" key="1">
    <source>
        <dbReference type="ARBA" id="ARBA00008306"/>
    </source>
</evidence>
<feature type="compositionally biased region" description="Low complexity" evidence="2">
    <location>
        <begin position="339"/>
        <end position="354"/>
    </location>
</feature>
<comment type="caution">
    <text evidence="5">The sequence shown here is derived from an EMBL/GenBank/DDBJ whole genome shotgun (WGS) entry which is preliminary data.</text>
</comment>
<feature type="compositionally biased region" description="Low complexity" evidence="2">
    <location>
        <begin position="44"/>
        <end position="57"/>
    </location>
</feature>
<comment type="similarity">
    <text evidence="1">Belongs to the RMD1/sif2 family.</text>
</comment>
<organism evidence="5 6">
    <name type="scientific">Metschnikowia bicuspidata var. bicuspidata NRRL YB-4993</name>
    <dbReference type="NCBI Taxonomy" id="869754"/>
    <lineage>
        <taxon>Eukaryota</taxon>
        <taxon>Fungi</taxon>
        <taxon>Dikarya</taxon>
        <taxon>Ascomycota</taxon>
        <taxon>Saccharomycotina</taxon>
        <taxon>Pichiomycetes</taxon>
        <taxon>Metschnikowiaceae</taxon>
        <taxon>Metschnikowia</taxon>
    </lineage>
</organism>
<dbReference type="Pfam" id="PF02582">
    <property type="entry name" value="DUF155"/>
    <property type="match status" value="1"/>
</dbReference>
<keyword evidence="3" id="KW-0812">Transmembrane</keyword>
<dbReference type="Proteomes" id="UP000092555">
    <property type="component" value="Unassembled WGS sequence"/>
</dbReference>
<dbReference type="RefSeq" id="XP_018709288.1">
    <property type="nucleotide sequence ID" value="XM_018858431.1"/>
</dbReference>
<dbReference type="PANTHER" id="PTHR16255:SF4">
    <property type="entry name" value="SPORULATION PROTEIN RMD8"/>
    <property type="match status" value="1"/>
</dbReference>
<reference evidence="5 6" key="1">
    <citation type="submission" date="2016-05" db="EMBL/GenBank/DDBJ databases">
        <title>Comparative genomics of biotechnologically important yeasts.</title>
        <authorList>
            <consortium name="DOE Joint Genome Institute"/>
            <person name="Riley R."/>
            <person name="Haridas S."/>
            <person name="Wolfe K.H."/>
            <person name="Lopes M.R."/>
            <person name="Hittinger C.T."/>
            <person name="Goker M."/>
            <person name="Salamov A."/>
            <person name="Wisecaver J."/>
            <person name="Long T.M."/>
            <person name="Aerts A.L."/>
            <person name="Barry K."/>
            <person name="Choi C."/>
            <person name="Clum A."/>
            <person name="Coughlan A.Y."/>
            <person name="Deshpande S."/>
            <person name="Douglass A.P."/>
            <person name="Hanson S.J."/>
            <person name="Klenk H.-P."/>
            <person name="LaButti K."/>
            <person name="Lapidus A."/>
            <person name="Lindquist E."/>
            <person name="Lipzen A."/>
            <person name="Meier-kolthoff J.P."/>
            <person name="Ohm R.A."/>
            <person name="Otillar R.P."/>
            <person name="Pangilinan J."/>
            <person name="Peng Y."/>
            <person name="Rokas A."/>
            <person name="Rosa C.A."/>
            <person name="Scheuner C."/>
            <person name="Sibirny A.A."/>
            <person name="Slot J.C."/>
            <person name="Stielow J.B."/>
            <person name="Sun H."/>
            <person name="Kurtzman C.P."/>
            <person name="Blackwell M."/>
            <person name="Grigoriev I.V."/>
            <person name="Jeffries T.W."/>
        </authorList>
    </citation>
    <scope>NUCLEOTIDE SEQUENCE [LARGE SCALE GENOMIC DNA]</scope>
    <source>
        <strain evidence="5 6">NRRL YB-4993</strain>
    </source>
</reference>
<evidence type="ECO:0000313" key="6">
    <source>
        <dbReference type="Proteomes" id="UP000092555"/>
    </source>
</evidence>
<dbReference type="EMBL" id="LXTC01000010">
    <property type="protein sequence ID" value="OBA16991.1"/>
    <property type="molecule type" value="Genomic_DNA"/>
</dbReference>
<dbReference type="OrthoDB" id="18302at2759"/>
<keyword evidence="3" id="KW-1133">Transmembrane helix</keyword>
<feature type="compositionally biased region" description="Pro residues" evidence="2">
    <location>
        <begin position="61"/>
        <end position="70"/>
    </location>
</feature>
<feature type="transmembrane region" description="Helical" evidence="3">
    <location>
        <begin position="606"/>
        <end position="627"/>
    </location>
</feature>
<dbReference type="InterPro" id="IPR051624">
    <property type="entry name" value="RMD1/Sad1-interacting"/>
</dbReference>
<accession>A0A1A0GZ11</accession>
<evidence type="ECO:0000256" key="3">
    <source>
        <dbReference type="SAM" id="Phobius"/>
    </source>
</evidence>
<dbReference type="GeneID" id="30031407"/>
<dbReference type="PANTHER" id="PTHR16255">
    <property type="entry name" value="REQUIRED FOR MEIOTIC NUCLEAR DIVISION PROTEIN 1 HOMOLOG"/>
    <property type="match status" value="1"/>
</dbReference>
<evidence type="ECO:0000256" key="2">
    <source>
        <dbReference type="SAM" id="MobiDB-lite"/>
    </source>
</evidence>
<keyword evidence="6" id="KW-1185">Reference proteome</keyword>
<feature type="compositionally biased region" description="Polar residues" evidence="2">
    <location>
        <begin position="305"/>
        <end position="321"/>
    </location>
</feature>
<feature type="compositionally biased region" description="Polar residues" evidence="2">
    <location>
        <begin position="19"/>
        <end position="29"/>
    </location>
</feature>
<protein>
    <submittedName>
        <fullName evidence="5">DUF155-domain-containing protein</fullName>
    </submittedName>
</protein>
<feature type="region of interest" description="Disordered" evidence="2">
    <location>
        <begin position="302"/>
        <end position="388"/>
    </location>
</feature>
<sequence>MSLGASGSARPTAKRSPSILVTDSRTNVIRGTRAPFAGQNYRKQQQQQQKQQQQEQEQQPKHPPPGPQQPRPSRGPHGLQRRLAARANKYTDISVDKLLSNLSDIPSGQSRLPLAGTPSNPLAPAQRSMSPPVAVPALAAEQQRRRNVLAQHLPARTSKNSQRLVLIPDDAGRGDGASGLLGAPDPRPALLQGQLQRSRAELMAKETRAKEFSRVTAYYICEEFSLAALMAFVEKNHNVAPRMYDEALYVPYTLPLLPGTDGLRVRSNDSAKALPNKRYMEKMIAKSEQTDHLYEYYSGVETPEDANNYSMDPETSGSDNSGPFDPSEPQFFAPPLDVAASAPAGSAPPDLPGLQSGLPPGQQAGCSVPPPPPLLGKPRSSKDGKPGAEDHAELLKYHAEMFVLQYGIVVFWNLSETHEKNILADLAFASEVPEPILINPISEQDIETEEFHFDYDPQLHRPRIFNDMITLRSGDHLIKLTMSHAIAQLTKLGLFESRMVHSLLLISKLPKKLALTGRLGLKRQQLLKKSGKLFKLRVDVNLLSSILDTPEFFWSMEPALHPLYNALREYLEIEQRVQVLNDRCKVFLEFLNIVSDSINESSTTRITMMIIVIIFISLGVSIFEFFLDVI</sequence>
<feature type="domain" description="DUF155" evidence="4">
    <location>
        <begin position="401"/>
        <end position="581"/>
    </location>
</feature>
<proteinExistence type="inferred from homology"/>